<gene>
    <name evidence="1" type="ORF">N7494_011300</name>
</gene>
<sequence length="317" mass="35207">MADDSFFLYGMGERPEALTLGSLVLEKYWQPMSARHYTHELLSDDALREHAYTTDVTNAVFYGSSRLTPAIGLEAGDIVNLRLAYNKDIERIVTAERGTRILLKDPETFLTNNVLSNETAQQKLKLWLSAAYSDFVMKFKFARRPKVWMLSGLYLLEDTRTVVSRGQSSKISAGVSSAIISAVSGVPVGGSVSLGVGSKWEMAMQVAEPHVWAAQFRLLDAKFVKIGKRGMGDISLPVSMGLYRDIMSVNTARDGSGRGVELGLQHEEDGLEQELDGELPDGEVVEDDQEGQEIEEYEKQLEAAIKHFEKAPKHFLQ</sequence>
<dbReference type="EMBL" id="JAQIZZ010000008">
    <property type="protein sequence ID" value="KAJ5524650.1"/>
    <property type="molecule type" value="Genomic_DNA"/>
</dbReference>
<evidence type="ECO:0000313" key="2">
    <source>
        <dbReference type="Proteomes" id="UP001220324"/>
    </source>
</evidence>
<dbReference type="AlphaFoldDB" id="A0AAD6CJN2"/>
<name>A0AAD6CJN2_9EURO</name>
<evidence type="ECO:0000313" key="1">
    <source>
        <dbReference type="EMBL" id="KAJ5524650.1"/>
    </source>
</evidence>
<organism evidence="1 2">
    <name type="scientific">Penicillium frequentans</name>
    <dbReference type="NCBI Taxonomy" id="3151616"/>
    <lineage>
        <taxon>Eukaryota</taxon>
        <taxon>Fungi</taxon>
        <taxon>Dikarya</taxon>
        <taxon>Ascomycota</taxon>
        <taxon>Pezizomycotina</taxon>
        <taxon>Eurotiomycetes</taxon>
        <taxon>Eurotiomycetidae</taxon>
        <taxon>Eurotiales</taxon>
        <taxon>Aspergillaceae</taxon>
        <taxon>Penicillium</taxon>
    </lineage>
</organism>
<proteinExistence type="predicted"/>
<dbReference type="Proteomes" id="UP001220324">
    <property type="component" value="Unassembled WGS sequence"/>
</dbReference>
<protein>
    <submittedName>
        <fullName evidence="1">Uncharacterized protein</fullName>
    </submittedName>
</protein>
<reference evidence="1 2" key="1">
    <citation type="journal article" date="2023" name="IMA Fungus">
        <title>Comparative genomic study of the Penicillium genus elucidates a diverse pangenome and 15 lateral gene transfer events.</title>
        <authorList>
            <person name="Petersen C."/>
            <person name="Sorensen T."/>
            <person name="Nielsen M.R."/>
            <person name="Sondergaard T.E."/>
            <person name="Sorensen J.L."/>
            <person name="Fitzpatrick D.A."/>
            <person name="Frisvad J.C."/>
            <person name="Nielsen K.L."/>
        </authorList>
    </citation>
    <scope>NUCLEOTIDE SEQUENCE [LARGE SCALE GENOMIC DNA]</scope>
    <source>
        <strain evidence="1 2">IBT 35679</strain>
    </source>
</reference>
<keyword evidence="2" id="KW-1185">Reference proteome</keyword>
<accession>A0AAD6CJN2</accession>
<comment type="caution">
    <text evidence="1">The sequence shown here is derived from an EMBL/GenBank/DDBJ whole genome shotgun (WGS) entry which is preliminary data.</text>
</comment>